<protein>
    <recommendedName>
        <fullName evidence="4">Secreted protein</fullName>
    </recommendedName>
</protein>
<evidence type="ECO:0000256" key="1">
    <source>
        <dbReference type="SAM" id="Phobius"/>
    </source>
</evidence>
<dbReference type="Proteomes" id="UP001604282">
    <property type="component" value="Unassembled WGS sequence"/>
</dbReference>
<keyword evidence="1" id="KW-0812">Transmembrane</keyword>
<keyword evidence="1" id="KW-1133">Transmembrane helix</keyword>
<accession>A0ABW7BPQ8</accession>
<comment type="caution">
    <text evidence="2">The sequence shown here is derived from an EMBL/GenBank/DDBJ whole genome shotgun (WGS) entry which is preliminary data.</text>
</comment>
<sequence length="185" mass="21016">MSTGIVVVLVAAVVAAGFLAAMAVDRGRRARLRDRFGPEYERAVEAAGSRRAAEEELDARRRRFADLEIKPVPGEARERYARRWMRVQEEFVIRPEAAVHEADELVAALMRDRGYPDEGYEQRLRDLSVRHGRVLDDYRAALEVHALSTHRSATTEQLRGAMTHYRTLFDDLLADGEPTGARRRS</sequence>
<proteinExistence type="predicted"/>
<gene>
    <name evidence="2" type="ORF">ACGFYS_04755</name>
</gene>
<dbReference type="RefSeq" id="WP_189851609.1">
    <property type="nucleotide sequence ID" value="NZ_BMVV01000018.1"/>
</dbReference>
<keyword evidence="3" id="KW-1185">Reference proteome</keyword>
<name>A0ABW7BPQ8_9ACTN</name>
<dbReference type="EMBL" id="JBICZW010000002">
    <property type="protein sequence ID" value="MFG3188229.1"/>
    <property type="molecule type" value="Genomic_DNA"/>
</dbReference>
<organism evidence="2 3">
    <name type="scientific">Streptomyces omiyaensis</name>
    <dbReference type="NCBI Taxonomy" id="68247"/>
    <lineage>
        <taxon>Bacteria</taxon>
        <taxon>Bacillati</taxon>
        <taxon>Actinomycetota</taxon>
        <taxon>Actinomycetes</taxon>
        <taxon>Kitasatosporales</taxon>
        <taxon>Streptomycetaceae</taxon>
        <taxon>Streptomyces</taxon>
    </lineage>
</organism>
<evidence type="ECO:0000313" key="3">
    <source>
        <dbReference type="Proteomes" id="UP001604282"/>
    </source>
</evidence>
<keyword evidence="1" id="KW-0472">Membrane</keyword>
<feature type="transmembrane region" description="Helical" evidence="1">
    <location>
        <begin position="6"/>
        <end position="24"/>
    </location>
</feature>
<evidence type="ECO:0000313" key="2">
    <source>
        <dbReference type="EMBL" id="MFG3188229.1"/>
    </source>
</evidence>
<reference evidence="2 3" key="1">
    <citation type="submission" date="2024-10" db="EMBL/GenBank/DDBJ databases">
        <title>The Natural Products Discovery Center: Release of the First 8490 Sequenced Strains for Exploring Actinobacteria Biosynthetic Diversity.</title>
        <authorList>
            <person name="Kalkreuter E."/>
            <person name="Kautsar S.A."/>
            <person name="Yang D."/>
            <person name="Bader C.D."/>
            <person name="Teijaro C.N."/>
            <person name="Fluegel L."/>
            <person name="Davis C.M."/>
            <person name="Simpson J.R."/>
            <person name="Lauterbach L."/>
            <person name="Steele A.D."/>
            <person name="Gui C."/>
            <person name="Meng S."/>
            <person name="Li G."/>
            <person name="Viehrig K."/>
            <person name="Ye F."/>
            <person name="Su P."/>
            <person name="Kiefer A.F."/>
            <person name="Nichols A."/>
            <person name="Cepeda A.J."/>
            <person name="Yan W."/>
            <person name="Fan B."/>
            <person name="Jiang Y."/>
            <person name="Adhikari A."/>
            <person name="Zheng C.-J."/>
            <person name="Schuster L."/>
            <person name="Cowan T.M."/>
            <person name="Smanski M.J."/>
            <person name="Chevrette M.G."/>
            <person name="De Carvalho L.P.S."/>
            <person name="Shen B."/>
        </authorList>
    </citation>
    <scope>NUCLEOTIDE SEQUENCE [LARGE SCALE GENOMIC DNA]</scope>
    <source>
        <strain evidence="2 3">NPDC048229</strain>
    </source>
</reference>
<evidence type="ECO:0008006" key="4">
    <source>
        <dbReference type="Google" id="ProtNLM"/>
    </source>
</evidence>